<dbReference type="AlphaFoldDB" id="A0A9Q0LN68"/>
<dbReference type="InterPro" id="IPR011333">
    <property type="entry name" value="SKP1/BTB/POZ_sf"/>
</dbReference>
<evidence type="ECO:0000313" key="6">
    <source>
        <dbReference type="Proteomes" id="UP001149090"/>
    </source>
</evidence>
<dbReference type="EMBL" id="JAPDFW010000070">
    <property type="protein sequence ID" value="KAJ5074483.1"/>
    <property type="molecule type" value="Genomic_DNA"/>
</dbReference>
<dbReference type="Proteomes" id="UP001149090">
    <property type="component" value="Unassembled WGS sequence"/>
</dbReference>
<evidence type="ECO:0000259" key="4">
    <source>
        <dbReference type="PROSITE" id="PS50097"/>
    </source>
</evidence>
<dbReference type="InterPro" id="IPR036770">
    <property type="entry name" value="Ankyrin_rpt-contain_sf"/>
</dbReference>
<dbReference type="SMART" id="SM00225">
    <property type="entry name" value="BTB"/>
    <property type="match status" value="1"/>
</dbReference>
<dbReference type="PROSITE" id="PS50088">
    <property type="entry name" value="ANK_REPEAT"/>
    <property type="match status" value="1"/>
</dbReference>
<feature type="domain" description="BTB" evidence="4">
    <location>
        <begin position="280"/>
        <end position="346"/>
    </location>
</feature>
<dbReference type="SUPFAM" id="SSF48403">
    <property type="entry name" value="Ankyrin repeat"/>
    <property type="match status" value="1"/>
</dbReference>
<dbReference type="Pfam" id="PF00651">
    <property type="entry name" value="BTB"/>
    <property type="match status" value="1"/>
</dbReference>
<evidence type="ECO:0000256" key="3">
    <source>
        <dbReference type="PROSITE-ProRule" id="PRU00023"/>
    </source>
</evidence>
<name>A0A9Q0LN68_ANAIG</name>
<evidence type="ECO:0000256" key="2">
    <source>
        <dbReference type="ARBA" id="ARBA00023043"/>
    </source>
</evidence>
<gene>
    <name evidence="5" type="ORF">M0811_01114</name>
</gene>
<evidence type="ECO:0000256" key="1">
    <source>
        <dbReference type="ARBA" id="ARBA00022737"/>
    </source>
</evidence>
<dbReference type="InterPro" id="IPR002110">
    <property type="entry name" value="Ankyrin_rpt"/>
</dbReference>
<dbReference type="PROSITE" id="PS50097">
    <property type="entry name" value="BTB"/>
    <property type="match status" value="1"/>
</dbReference>
<evidence type="ECO:0000313" key="5">
    <source>
        <dbReference type="EMBL" id="KAJ5074483.1"/>
    </source>
</evidence>
<keyword evidence="2 3" id="KW-0040">ANK repeat</keyword>
<reference evidence="5" key="1">
    <citation type="submission" date="2022-10" db="EMBL/GenBank/DDBJ databases">
        <title>Novel sulphate-reducing endosymbionts in the free-living metamonad Anaeramoeba.</title>
        <authorList>
            <person name="Jerlstrom-Hultqvist J."/>
            <person name="Cepicka I."/>
            <person name="Gallot-Lavallee L."/>
            <person name="Salas-Leiva D."/>
            <person name="Curtis B.A."/>
            <person name="Zahonova K."/>
            <person name="Pipaliya S."/>
            <person name="Dacks J."/>
            <person name="Roger A.J."/>
        </authorList>
    </citation>
    <scope>NUCLEOTIDE SEQUENCE</scope>
    <source>
        <strain evidence="5">BMAN</strain>
    </source>
</reference>
<accession>A0A9Q0LN68</accession>
<dbReference type="SUPFAM" id="SSF54695">
    <property type="entry name" value="POZ domain"/>
    <property type="match status" value="1"/>
</dbReference>
<sequence>MYKKRYRKKKKRENRENKYEICRAAEVGDYSKVVKLLNENHDPNQKDSFGRTPLYYACRNGFLNIAKLVHKNGATIDNSIDGKFTVFHAACYHNRPDTLRYALKLEEKELDTKTNMFSGDFNQNAFSWMYSPTLDLLKVLVDRYGEIDSYFKLSDEQKKSLSEYRTSTLCSDFLTFYESKEGSDIQITNKISVHSFIIKSRIPKGMETIDILKQQEEKILDNFFQWAYGKGIKELDSHDELNSLAILLGFSNGIIDLVKKQKRKGLIQDFQKMNNENIEKDFIILCGDDKIPVHKQMLWARSNLFRGMFLSVSDDSNSAPDFSGRSCQAIKVFVRFLYEDEIDPKTPKKILHELSDADDYYQLSINSDFQQKLKKILN</sequence>
<dbReference type="PROSITE" id="PS50297">
    <property type="entry name" value="ANK_REP_REGION"/>
    <property type="match status" value="1"/>
</dbReference>
<dbReference type="Pfam" id="PF12796">
    <property type="entry name" value="Ank_2"/>
    <property type="match status" value="1"/>
</dbReference>
<dbReference type="CDD" id="cd18186">
    <property type="entry name" value="BTB_POZ_ZBTB_KLHL-like"/>
    <property type="match status" value="1"/>
</dbReference>
<comment type="caution">
    <text evidence="5">The sequence shown here is derived from an EMBL/GenBank/DDBJ whole genome shotgun (WGS) entry which is preliminary data.</text>
</comment>
<dbReference type="SMART" id="SM00248">
    <property type="entry name" value="ANK"/>
    <property type="match status" value="3"/>
</dbReference>
<keyword evidence="1" id="KW-0677">Repeat</keyword>
<protein>
    <submittedName>
        <fullName evidence="5">Ankyrin repeat-containing protein</fullName>
    </submittedName>
</protein>
<dbReference type="InterPro" id="IPR000210">
    <property type="entry name" value="BTB/POZ_dom"/>
</dbReference>
<proteinExistence type="predicted"/>
<dbReference type="Gene3D" id="3.30.710.10">
    <property type="entry name" value="Potassium Channel Kv1.1, Chain A"/>
    <property type="match status" value="1"/>
</dbReference>
<dbReference type="PANTHER" id="PTHR24171">
    <property type="entry name" value="ANKYRIN REPEAT DOMAIN-CONTAINING PROTEIN 39-RELATED"/>
    <property type="match status" value="1"/>
</dbReference>
<dbReference type="OrthoDB" id="6718656at2759"/>
<organism evidence="5 6">
    <name type="scientific">Anaeramoeba ignava</name>
    <name type="common">Anaerobic marine amoeba</name>
    <dbReference type="NCBI Taxonomy" id="1746090"/>
    <lineage>
        <taxon>Eukaryota</taxon>
        <taxon>Metamonada</taxon>
        <taxon>Anaeramoebidae</taxon>
        <taxon>Anaeramoeba</taxon>
    </lineage>
</organism>
<dbReference type="Gene3D" id="1.25.40.20">
    <property type="entry name" value="Ankyrin repeat-containing domain"/>
    <property type="match status" value="1"/>
</dbReference>
<feature type="repeat" description="ANK" evidence="3">
    <location>
        <begin position="49"/>
        <end position="81"/>
    </location>
</feature>
<keyword evidence="6" id="KW-1185">Reference proteome</keyword>